<dbReference type="SUPFAM" id="SSF54637">
    <property type="entry name" value="Thioesterase/thiol ester dehydrase-isomerase"/>
    <property type="match status" value="1"/>
</dbReference>
<dbReference type="InterPro" id="IPR052342">
    <property type="entry name" value="MCH/BMMD"/>
</dbReference>
<dbReference type="PANTHER" id="PTHR43664:SF1">
    <property type="entry name" value="BETA-METHYLMALYL-COA DEHYDRATASE"/>
    <property type="match status" value="1"/>
</dbReference>
<dbReference type="EMBL" id="JAENJH010000013">
    <property type="protein sequence ID" value="MBK1789039.1"/>
    <property type="molecule type" value="Genomic_DNA"/>
</dbReference>
<gene>
    <name evidence="3" type="ORF">JHE00_32315</name>
</gene>
<evidence type="ECO:0000313" key="3">
    <source>
        <dbReference type="EMBL" id="MBK1789039.1"/>
    </source>
</evidence>
<dbReference type="PANTHER" id="PTHR43664">
    <property type="entry name" value="MONOAMINE OXIDASE-RELATED"/>
    <property type="match status" value="1"/>
</dbReference>
<dbReference type="InterPro" id="IPR029069">
    <property type="entry name" value="HotDog_dom_sf"/>
</dbReference>
<dbReference type="Pfam" id="PF01575">
    <property type="entry name" value="MaoC_dehydratas"/>
    <property type="match status" value="1"/>
</dbReference>
<dbReference type="Gene3D" id="3.10.129.10">
    <property type="entry name" value="Hotdog Thioesterase"/>
    <property type="match status" value="1"/>
</dbReference>
<dbReference type="RefSeq" id="WP_200325576.1">
    <property type="nucleotide sequence ID" value="NZ_JAENJH010000013.1"/>
</dbReference>
<name>A0A934V8U7_9PSEU</name>
<accession>A0A934V8U7</accession>
<organism evidence="3 4">
    <name type="scientific">Prauserella cavernicola</name>
    <dbReference type="NCBI Taxonomy" id="2800127"/>
    <lineage>
        <taxon>Bacteria</taxon>
        <taxon>Bacillati</taxon>
        <taxon>Actinomycetota</taxon>
        <taxon>Actinomycetes</taxon>
        <taxon>Pseudonocardiales</taxon>
        <taxon>Pseudonocardiaceae</taxon>
        <taxon>Prauserella</taxon>
    </lineage>
</organism>
<protein>
    <submittedName>
        <fullName evidence="3">MaoC family dehydratase N-terminal domain-containing protein</fullName>
    </submittedName>
</protein>
<evidence type="ECO:0000256" key="1">
    <source>
        <dbReference type="ARBA" id="ARBA00005254"/>
    </source>
</evidence>
<evidence type="ECO:0000313" key="4">
    <source>
        <dbReference type="Proteomes" id="UP000635245"/>
    </source>
</evidence>
<dbReference type="AlphaFoldDB" id="A0A934V8U7"/>
<reference evidence="3" key="1">
    <citation type="submission" date="2020-12" db="EMBL/GenBank/DDBJ databases">
        <title>Prauserella sp. ASG 168, a novel actinomycete isolated from cave rock.</title>
        <authorList>
            <person name="Suriyachadkun C."/>
        </authorList>
    </citation>
    <scope>NUCLEOTIDE SEQUENCE</scope>
    <source>
        <strain evidence="3">ASG 168</strain>
    </source>
</reference>
<dbReference type="Proteomes" id="UP000635245">
    <property type="component" value="Unassembled WGS sequence"/>
</dbReference>
<proteinExistence type="inferred from homology"/>
<comment type="similarity">
    <text evidence="1">Belongs to the enoyl-CoA hydratase/isomerase family.</text>
</comment>
<feature type="domain" description="MaoC-like" evidence="2">
    <location>
        <begin position="14"/>
        <end position="118"/>
    </location>
</feature>
<keyword evidence="4" id="KW-1185">Reference proteome</keyword>
<dbReference type="InterPro" id="IPR002539">
    <property type="entry name" value="MaoC-like_dom"/>
</dbReference>
<comment type="caution">
    <text evidence="3">The sequence shown here is derived from an EMBL/GenBank/DDBJ whole genome shotgun (WGS) entry which is preliminary data.</text>
</comment>
<evidence type="ECO:0000259" key="2">
    <source>
        <dbReference type="Pfam" id="PF01575"/>
    </source>
</evidence>
<sequence length="147" mass="16250">MSLTYDDLRVGLTFDSPSRTITESDVVSFAGLTGDFFPLHTSEEYAKGTEYGTRVAHGLLGLSYAHGLMWARTGALDDCIVAFLGIGDWRFTGAIHLGDTIHVRYSVAELRPSRSRRDRAVVVFAVEVLNQRDEVVQQGTKSLLLSR</sequence>